<dbReference type="Proteomes" id="UP000188268">
    <property type="component" value="Unassembled WGS sequence"/>
</dbReference>
<accession>A0A1R3FZR3</accession>
<dbReference type="Gramene" id="OMO51297">
    <property type="protein sequence ID" value="OMO51297"/>
    <property type="gene ID" value="CCACVL1_29874"/>
</dbReference>
<comment type="caution">
    <text evidence="1">The sequence shown here is derived from an EMBL/GenBank/DDBJ whole genome shotgun (WGS) entry which is preliminary data.</text>
</comment>
<reference evidence="1 2" key="1">
    <citation type="submission" date="2013-09" db="EMBL/GenBank/DDBJ databases">
        <title>Corchorus capsularis genome sequencing.</title>
        <authorList>
            <person name="Alam M."/>
            <person name="Haque M.S."/>
            <person name="Islam M.S."/>
            <person name="Emdad E.M."/>
            <person name="Islam M.M."/>
            <person name="Ahmed B."/>
            <person name="Halim A."/>
            <person name="Hossen Q.M.M."/>
            <person name="Hossain M.Z."/>
            <person name="Ahmed R."/>
            <person name="Khan M.M."/>
            <person name="Islam R."/>
            <person name="Rashid M.M."/>
            <person name="Khan S.A."/>
            <person name="Rahman M.S."/>
            <person name="Alam M."/>
        </authorList>
    </citation>
    <scope>NUCLEOTIDE SEQUENCE [LARGE SCALE GENOMIC DNA]</scope>
    <source>
        <strain evidence="2">cv. CVL-1</strain>
        <tissue evidence="1">Whole seedling</tissue>
    </source>
</reference>
<name>A0A1R3FZR3_COCAP</name>
<sequence>MTNGWSRSPDVVVVKAKQQFTREDREA</sequence>
<evidence type="ECO:0000313" key="2">
    <source>
        <dbReference type="Proteomes" id="UP000188268"/>
    </source>
</evidence>
<protein>
    <submittedName>
        <fullName evidence="1">Uncharacterized protein</fullName>
    </submittedName>
</protein>
<proteinExistence type="predicted"/>
<dbReference type="EMBL" id="AWWV01015867">
    <property type="protein sequence ID" value="OMO51297.1"/>
    <property type="molecule type" value="Genomic_DNA"/>
</dbReference>
<dbReference type="AlphaFoldDB" id="A0A1R3FZR3"/>
<organism evidence="1 2">
    <name type="scientific">Corchorus capsularis</name>
    <name type="common">Jute</name>
    <dbReference type="NCBI Taxonomy" id="210143"/>
    <lineage>
        <taxon>Eukaryota</taxon>
        <taxon>Viridiplantae</taxon>
        <taxon>Streptophyta</taxon>
        <taxon>Embryophyta</taxon>
        <taxon>Tracheophyta</taxon>
        <taxon>Spermatophyta</taxon>
        <taxon>Magnoliopsida</taxon>
        <taxon>eudicotyledons</taxon>
        <taxon>Gunneridae</taxon>
        <taxon>Pentapetalae</taxon>
        <taxon>rosids</taxon>
        <taxon>malvids</taxon>
        <taxon>Malvales</taxon>
        <taxon>Malvaceae</taxon>
        <taxon>Grewioideae</taxon>
        <taxon>Apeibeae</taxon>
        <taxon>Corchorus</taxon>
    </lineage>
</organism>
<keyword evidence="2" id="KW-1185">Reference proteome</keyword>
<gene>
    <name evidence="1" type="ORF">CCACVL1_29874</name>
</gene>
<evidence type="ECO:0000313" key="1">
    <source>
        <dbReference type="EMBL" id="OMO51297.1"/>
    </source>
</evidence>